<dbReference type="EMBL" id="LAYZ01000024">
    <property type="protein sequence ID" value="KKK33947.1"/>
    <property type="molecule type" value="Genomic_DNA"/>
</dbReference>
<evidence type="ECO:0000256" key="1">
    <source>
        <dbReference type="SAM" id="MobiDB-lite"/>
    </source>
</evidence>
<accession>A0A0M2SM63</accession>
<feature type="compositionally biased region" description="Acidic residues" evidence="1">
    <location>
        <begin position="28"/>
        <end position="51"/>
    </location>
</feature>
<keyword evidence="3" id="KW-1185">Reference proteome</keyword>
<protein>
    <submittedName>
        <fullName evidence="2">Uncharacterized protein</fullName>
    </submittedName>
</protein>
<name>A0A0M2SM63_9STAP</name>
<evidence type="ECO:0000313" key="3">
    <source>
        <dbReference type="Proteomes" id="UP000034287"/>
    </source>
</evidence>
<proteinExistence type="predicted"/>
<evidence type="ECO:0000313" key="2">
    <source>
        <dbReference type="EMBL" id="KKK33947.1"/>
    </source>
</evidence>
<organism evidence="2 3">
    <name type="scientific">Salinicoccus sediminis</name>
    <dbReference type="NCBI Taxonomy" id="1432562"/>
    <lineage>
        <taxon>Bacteria</taxon>
        <taxon>Bacillati</taxon>
        <taxon>Bacillota</taxon>
        <taxon>Bacilli</taxon>
        <taxon>Bacillales</taxon>
        <taxon>Staphylococcaceae</taxon>
        <taxon>Salinicoccus</taxon>
    </lineage>
</organism>
<dbReference type="RefSeq" id="WP_046516746.1">
    <property type="nucleotide sequence ID" value="NZ_LAYZ01000024.1"/>
</dbReference>
<dbReference type="Proteomes" id="UP000034287">
    <property type="component" value="Unassembled WGS sequence"/>
</dbReference>
<dbReference type="PATRIC" id="fig|1432562.3.peg.2005"/>
<dbReference type="STRING" id="1432562.WN59_10110"/>
<feature type="compositionally biased region" description="Basic and acidic residues" evidence="1">
    <location>
        <begin position="52"/>
        <end position="76"/>
    </location>
</feature>
<feature type="compositionally biased region" description="Acidic residues" evidence="1">
    <location>
        <begin position="77"/>
        <end position="88"/>
    </location>
</feature>
<dbReference type="AlphaFoldDB" id="A0A0M2SM63"/>
<sequence length="315" mass="34837">MNKIIGIIIVLLLIAGGVYFFVAGPADDSEEHVENDTGETDEPAGEESSEETTERDTAKTAEEASSEEDTHERTEEGTEEEPSEEDSTEPGADRNTSGNNYTAAEQCIMSELTECEGVATADRFQAYKDLVADSTLPQAPGSGCLPCAVKYSFEVKYGESRDIEAEPAEEPQDDQTYTGSPESLIITYLFSLPEYYNGANERTLDYLLPGSDAYNQLVDNKASGIFSDHMTYSVFIEETETVSNGRYNVYASREYSHENSGGVYEAYVTYEVVGRDGQYYISNYSELDNVPVEQAQTSSIIKKKRPALTRCFFQP</sequence>
<gene>
    <name evidence="2" type="ORF">WN59_10110</name>
</gene>
<dbReference type="OrthoDB" id="2390089at2"/>
<comment type="caution">
    <text evidence="2">The sequence shown here is derived from an EMBL/GenBank/DDBJ whole genome shotgun (WGS) entry which is preliminary data.</text>
</comment>
<reference evidence="2 3" key="1">
    <citation type="submission" date="2015-04" db="EMBL/GenBank/DDBJ databases">
        <title>Taxonomic description and genome sequence of Salinicoccus sediminis sp. nov., a novel hyper halotolerant bacterium isolated from marine sediment.</title>
        <authorList>
            <person name="Mathan Kumar R."/>
            <person name="Kaur G."/>
            <person name="Kumar N."/>
            <person name="Kumar A."/>
            <person name="Singh N.K."/>
            <person name="Kaur N."/>
            <person name="Mayilraj S."/>
        </authorList>
    </citation>
    <scope>NUCLEOTIDE SEQUENCE [LARGE SCALE GENOMIC DNA]</scope>
    <source>
        <strain evidence="2 3">SV-16</strain>
    </source>
</reference>
<feature type="region of interest" description="Disordered" evidence="1">
    <location>
        <begin position="28"/>
        <end position="99"/>
    </location>
</feature>